<dbReference type="CDD" id="cd00053">
    <property type="entry name" value="EGF"/>
    <property type="match status" value="1"/>
</dbReference>
<keyword evidence="5 20" id="KW-0812">Transmembrane</keyword>
<reference evidence="23 24" key="1">
    <citation type="submission" date="2022-04" db="EMBL/GenBank/DDBJ databases">
        <title>Chromosome-level reference genomes for two strains of Caenorhabditis briggsae: an improved platform for comparative genomics.</title>
        <authorList>
            <person name="Stevens L."/>
            <person name="Andersen E."/>
        </authorList>
    </citation>
    <scope>NUCLEOTIDE SEQUENCE [LARGE SCALE GENOMIC DNA]</scope>
    <source>
        <strain evidence="23">VX34</strain>
        <tissue evidence="23">Whole-organism</tissue>
    </source>
</reference>
<feature type="transmembrane region" description="Helical" evidence="20">
    <location>
        <begin position="443"/>
        <end position="468"/>
    </location>
</feature>
<evidence type="ECO:0000256" key="20">
    <source>
        <dbReference type="SAM" id="Phobius"/>
    </source>
</evidence>
<comment type="caution">
    <text evidence="19">Lacks conserved residue(s) required for the propagation of feature annotation.</text>
</comment>
<dbReference type="PROSITE" id="PS01186">
    <property type="entry name" value="EGF_2"/>
    <property type="match status" value="1"/>
</dbReference>
<evidence type="ECO:0000256" key="5">
    <source>
        <dbReference type="ARBA" id="ARBA00022692"/>
    </source>
</evidence>
<dbReference type="GO" id="GO:0006935">
    <property type="term" value="P:chemotaxis"/>
    <property type="evidence" value="ECO:0007669"/>
    <property type="project" value="UniProtKB-KW"/>
</dbReference>
<feature type="disulfide bond" evidence="19">
    <location>
        <begin position="178"/>
        <end position="187"/>
    </location>
</feature>
<keyword evidence="12" id="KW-0966">Cell projection</keyword>
<keyword evidence="11" id="KW-0325">Glycoprotein</keyword>
<dbReference type="Gene3D" id="2.10.25.10">
    <property type="entry name" value="Laminin"/>
    <property type="match status" value="1"/>
</dbReference>
<evidence type="ECO:0000256" key="19">
    <source>
        <dbReference type="PROSITE-ProRule" id="PRU00076"/>
    </source>
</evidence>
<evidence type="ECO:0000256" key="12">
    <source>
        <dbReference type="ARBA" id="ARBA00023273"/>
    </source>
</evidence>
<evidence type="ECO:0000256" key="15">
    <source>
        <dbReference type="ARBA" id="ARBA00064300"/>
    </source>
</evidence>
<feature type="transmembrane region" description="Helical" evidence="20">
    <location>
        <begin position="480"/>
        <end position="501"/>
    </location>
</feature>
<evidence type="ECO:0000256" key="18">
    <source>
        <dbReference type="ARBA" id="ARBA00082489"/>
    </source>
</evidence>
<accession>A0AAE9EYZ0</accession>
<dbReference type="FunFam" id="1.20.1070.10:FF:000128">
    <property type="entry name" value="Seven TM Receptor"/>
    <property type="match status" value="1"/>
</dbReference>
<keyword evidence="6" id="KW-0552">Olfaction</keyword>
<evidence type="ECO:0000256" key="2">
    <source>
        <dbReference type="ARBA" id="ARBA00022475"/>
    </source>
</evidence>
<evidence type="ECO:0000256" key="6">
    <source>
        <dbReference type="ARBA" id="ARBA00022725"/>
    </source>
</evidence>
<feature type="transmembrane region" description="Helical" evidence="20">
    <location>
        <begin position="398"/>
        <end position="423"/>
    </location>
</feature>
<dbReference type="AlphaFoldDB" id="A0AAE9EYZ0"/>
<evidence type="ECO:0000256" key="1">
    <source>
        <dbReference type="ARBA" id="ARBA00004272"/>
    </source>
</evidence>
<dbReference type="Gene3D" id="1.20.1070.10">
    <property type="entry name" value="Rhodopsin 7-helix transmembrane proteins"/>
    <property type="match status" value="1"/>
</dbReference>
<evidence type="ECO:0000256" key="11">
    <source>
        <dbReference type="ARBA" id="ARBA00023180"/>
    </source>
</evidence>
<keyword evidence="19" id="KW-1015">Disulfide bond</keyword>
<feature type="transmembrane region" description="Helical" evidence="20">
    <location>
        <begin position="263"/>
        <end position="281"/>
    </location>
</feature>
<dbReference type="PANTHER" id="PTHR22943:SF46">
    <property type="entry name" value="SEVEN TM RECEPTOR"/>
    <property type="match status" value="1"/>
</dbReference>
<dbReference type="EMBL" id="CP092624">
    <property type="protein sequence ID" value="UMM31761.1"/>
    <property type="molecule type" value="Genomic_DNA"/>
</dbReference>
<evidence type="ECO:0000313" key="23">
    <source>
        <dbReference type="EMBL" id="UMM31761.1"/>
    </source>
</evidence>
<sequence>MNRTLYYVSFLLILAQYCSSTGVLWLRVSSSKDVVARMELLDRENSSRYGISFDLQLDPKYHEFVFPFPPPSSKSLLPVLEYTIQMMKSRDGDFVGRKFSTRLPVLVNEPWIHKTVTDRIGISIFLSIRFECLPNHYGSKCQFYCTNGENCPKDECKQKKCHNNSQCLFNGTNSKCICQAGYSGELCEIKITNSPIPISTDNVILFSLLVLFIFLFIVTIATVVTFTRRKTLRKVSEPVDDYYYGKYHLESGKLQILTPPHMVHIYGGAYLVFSLNSLGLPHFLANWFNALNCSCYGMTISLLAVHFIYRYLAVCRPNQMNWFMWPHTIVWFIFCTEISFEWWITAVLYAGETRLIDELVKDSMKTNYNLTKGEFIYAASLYYRMNEKWEKTISWPDVLFAVNIVKLITICMTIVLFCGISTFRKLRTLRHTSKRTTNLQQQLFKALVTQTVIPVLTMFLPAAVMMISPLFEVTLGSYEGLIMTVITTYPCVDPMVVIFFVRDFRQAIWQTIRCKRCLYSRETYSLRGTAVSFITEPN</sequence>
<keyword evidence="4" id="KW-0716">Sensory transduction</keyword>
<dbReference type="InterPro" id="IPR000742">
    <property type="entry name" value="EGF"/>
</dbReference>
<evidence type="ECO:0000256" key="9">
    <source>
        <dbReference type="ARBA" id="ARBA00023136"/>
    </source>
</evidence>
<keyword evidence="24" id="KW-1185">Reference proteome</keyword>
<feature type="domain" description="EGF-like" evidence="22">
    <location>
        <begin position="152"/>
        <end position="188"/>
    </location>
</feature>
<keyword evidence="8" id="KW-0969">Cilium</keyword>
<keyword evidence="19" id="KW-0245">EGF-like domain</keyword>
<proteinExistence type="inferred from homology"/>
<keyword evidence="9 20" id="KW-0472">Membrane</keyword>
<keyword evidence="21" id="KW-0732">Signal</keyword>
<evidence type="ECO:0000256" key="8">
    <source>
        <dbReference type="ARBA" id="ARBA00023069"/>
    </source>
</evidence>
<comment type="function">
    <text evidence="13">An odorant receptor which affects chemotaxis to the volatile odorant diacetyl. Specifies AWA neuronal cell fate via the odr-7 pathway.</text>
</comment>
<organism evidence="23 24">
    <name type="scientific">Caenorhabditis briggsae</name>
    <dbReference type="NCBI Taxonomy" id="6238"/>
    <lineage>
        <taxon>Eukaryota</taxon>
        <taxon>Metazoa</taxon>
        <taxon>Ecdysozoa</taxon>
        <taxon>Nematoda</taxon>
        <taxon>Chromadorea</taxon>
        <taxon>Rhabditida</taxon>
        <taxon>Rhabditina</taxon>
        <taxon>Rhabditomorpha</taxon>
        <taxon>Rhabditoidea</taxon>
        <taxon>Rhabditidae</taxon>
        <taxon>Peloderinae</taxon>
        <taxon>Caenorhabditis</taxon>
    </lineage>
</organism>
<feature type="transmembrane region" description="Helical" evidence="20">
    <location>
        <begin position="287"/>
        <end position="309"/>
    </location>
</feature>
<evidence type="ECO:0000256" key="17">
    <source>
        <dbReference type="ARBA" id="ARBA00078653"/>
    </source>
</evidence>
<comment type="subcellular location">
    <subcellularLocation>
        <location evidence="1">Cell projection</location>
        <location evidence="1">Cilium membrane</location>
        <topology evidence="1">Multi-pass membrane protein</topology>
    </subcellularLocation>
</comment>
<dbReference type="Pfam" id="PF10326">
    <property type="entry name" value="7TM_GPCR_Str"/>
    <property type="match status" value="1"/>
</dbReference>
<dbReference type="InterPro" id="IPR019428">
    <property type="entry name" value="7TM_GPCR_serpentine_rcpt_Str"/>
</dbReference>
<evidence type="ECO:0000256" key="3">
    <source>
        <dbReference type="ARBA" id="ARBA00022500"/>
    </source>
</evidence>
<name>A0AAE9EYZ0_CAEBR</name>
<dbReference type="PROSITE" id="PS50026">
    <property type="entry name" value="EGF_3"/>
    <property type="match status" value="1"/>
</dbReference>
<dbReference type="GO" id="GO:0007608">
    <property type="term" value="P:sensory perception of smell"/>
    <property type="evidence" value="ECO:0007669"/>
    <property type="project" value="UniProtKB-KW"/>
</dbReference>
<keyword evidence="7 20" id="KW-1133">Transmembrane helix</keyword>
<protein>
    <recommendedName>
        <fullName evidence="16">Serpentine receptor class r-10</fullName>
    </recommendedName>
    <alternativeName>
        <fullName evidence="17">Odorant response abnormal protein 10</fullName>
    </alternativeName>
    <alternativeName>
        <fullName evidence="18">Olfactory receptor 10</fullName>
    </alternativeName>
</protein>
<comment type="subunit">
    <text evidence="15">Interacts with odr-4.</text>
</comment>
<dbReference type="SUPFAM" id="SSF81321">
    <property type="entry name" value="Family A G protein-coupled receptor-like"/>
    <property type="match status" value="1"/>
</dbReference>
<evidence type="ECO:0000256" key="14">
    <source>
        <dbReference type="ARBA" id="ARBA00061678"/>
    </source>
</evidence>
<evidence type="ECO:0000256" key="10">
    <source>
        <dbReference type="ARBA" id="ARBA00023170"/>
    </source>
</evidence>
<evidence type="ECO:0000259" key="22">
    <source>
        <dbReference type="PROSITE" id="PS50026"/>
    </source>
</evidence>
<comment type="similarity">
    <text evidence="14">Belongs to the nematode receptor-like protein str family.</text>
</comment>
<dbReference type="PANTHER" id="PTHR22943">
    <property type="entry name" value="7-TRANSMEMBRANE DOMAIN RECEPTOR C.ELEGANS"/>
    <property type="match status" value="1"/>
</dbReference>
<dbReference type="SMART" id="SM00181">
    <property type="entry name" value="EGF"/>
    <property type="match status" value="1"/>
</dbReference>
<gene>
    <name evidence="23" type="ORF">L5515_005828</name>
</gene>
<evidence type="ECO:0000256" key="21">
    <source>
        <dbReference type="SAM" id="SignalP"/>
    </source>
</evidence>
<evidence type="ECO:0000256" key="4">
    <source>
        <dbReference type="ARBA" id="ARBA00022606"/>
    </source>
</evidence>
<feature type="signal peptide" evidence="21">
    <location>
        <begin position="1"/>
        <end position="20"/>
    </location>
</feature>
<keyword evidence="10" id="KW-0675">Receptor</keyword>
<keyword evidence="3" id="KW-0145">Chemotaxis</keyword>
<dbReference type="Proteomes" id="UP000829354">
    <property type="component" value="Chromosome V"/>
</dbReference>
<evidence type="ECO:0000256" key="13">
    <source>
        <dbReference type="ARBA" id="ARBA00054965"/>
    </source>
</evidence>
<evidence type="ECO:0000256" key="16">
    <source>
        <dbReference type="ARBA" id="ARBA00067967"/>
    </source>
</evidence>
<feature type="chain" id="PRO_5041947841" description="Serpentine receptor class r-10" evidence="21">
    <location>
        <begin position="21"/>
        <end position="538"/>
    </location>
</feature>
<feature type="transmembrane region" description="Helical" evidence="20">
    <location>
        <begin position="203"/>
        <end position="226"/>
    </location>
</feature>
<dbReference type="GO" id="GO:0060170">
    <property type="term" value="C:ciliary membrane"/>
    <property type="evidence" value="ECO:0007669"/>
    <property type="project" value="UniProtKB-SubCell"/>
</dbReference>
<dbReference type="PROSITE" id="PS00022">
    <property type="entry name" value="EGF_1"/>
    <property type="match status" value="1"/>
</dbReference>
<evidence type="ECO:0000313" key="24">
    <source>
        <dbReference type="Proteomes" id="UP000829354"/>
    </source>
</evidence>
<feature type="transmembrane region" description="Helical" evidence="20">
    <location>
        <begin position="329"/>
        <end position="351"/>
    </location>
</feature>
<evidence type="ECO:0000256" key="7">
    <source>
        <dbReference type="ARBA" id="ARBA00022989"/>
    </source>
</evidence>
<keyword evidence="2" id="KW-1003">Cell membrane</keyword>
<dbReference type="SUPFAM" id="SSF57196">
    <property type="entry name" value="EGF/Laminin"/>
    <property type="match status" value="1"/>
</dbReference>